<dbReference type="AlphaFoldDB" id="A0AAV4AD44"/>
<sequence length="94" mass="10815">MNEAEGITLMYVALDKEQAFTAIVPFCIQHHIQARIPVFRNLNTPEYRALSHNASLEKTHTHNRSINNFSLSSDGQFRSVLVKRVFKFDLVFGH</sequence>
<dbReference type="Proteomes" id="UP000735302">
    <property type="component" value="Unassembled WGS sequence"/>
</dbReference>
<accession>A0AAV4AD44</accession>
<proteinExistence type="predicted"/>
<comment type="caution">
    <text evidence="1">The sequence shown here is derived from an EMBL/GenBank/DDBJ whole genome shotgun (WGS) entry which is preliminary data.</text>
</comment>
<organism evidence="1 2">
    <name type="scientific">Plakobranchus ocellatus</name>
    <dbReference type="NCBI Taxonomy" id="259542"/>
    <lineage>
        <taxon>Eukaryota</taxon>
        <taxon>Metazoa</taxon>
        <taxon>Spiralia</taxon>
        <taxon>Lophotrochozoa</taxon>
        <taxon>Mollusca</taxon>
        <taxon>Gastropoda</taxon>
        <taxon>Heterobranchia</taxon>
        <taxon>Euthyneura</taxon>
        <taxon>Panpulmonata</taxon>
        <taxon>Sacoglossa</taxon>
        <taxon>Placobranchoidea</taxon>
        <taxon>Plakobranchidae</taxon>
        <taxon>Plakobranchus</taxon>
    </lineage>
</organism>
<protein>
    <submittedName>
        <fullName evidence="1">Uncharacterized protein</fullName>
    </submittedName>
</protein>
<name>A0AAV4AD44_9GAST</name>
<keyword evidence="2" id="KW-1185">Reference proteome</keyword>
<evidence type="ECO:0000313" key="1">
    <source>
        <dbReference type="EMBL" id="GFO05569.1"/>
    </source>
</evidence>
<evidence type="ECO:0000313" key="2">
    <source>
        <dbReference type="Proteomes" id="UP000735302"/>
    </source>
</evidence>
<gene>
    <name evidence="1" type="ORF">PoB_003207400</name>
</gene>
<dbReference type="EMBL" id="BLXT01003749">
    <property type="protein sequence ID" value="GFO05569.1"/>
    <property type="molecule type" value="Genomic_DNA"/>
</dbReference>
<reference evidence="1 2" key="1">
    <citation type="journal article" date="2021" name="Elife">
        <title>Chloroplast acquisition without the gene transfer in kleptoplastic sea slugs, Plakobranchus ocellatus.</title>
        <authorList>
            <person name="Maeda T."/>
            <person name="Takahashi S."/>
            <person name="Yoshida T."/>
            <person name="Shimamura S."/>
            <person name="Takaki Y."/>
            <person name="Nagai Y."/>
            <person name="Toyoda A."/>
            <person name="Suzuki Y."/>
            <person name="Arimoto A."/>
            <person name="Ishii H."/>
            <person name="Satoh N."/>
            <person name="Nishiyama T."/>
            <person name="Hasebe M."/>
            <person name="Maruyama T."/>
            <person name="Minagawa J."/>
            <person name="Obokata J."/>
            <person name="Shigenobu S."/>
        </authorList>
    </citation>
    <scope>NUCLEOTIDE SEQUENCE [LARGE SCALE GENOMIC DNA]</scope>
</reference>